<dbReference type="InterPro" id="IPR000073">
    <property type="entry name" value="AB_hydrolase_1"/>
</dbReference>
<evidence type="ECO:0000313" key="3">
    <source>
        <dbReference type="EMBL" id="AEF40902.1"/>
    </source>
</evidence>
<dbReference type="eggNOG" id="COG2267">
    <property type="taxonomic scope" value="Bacteria"/>
</dbReference>
<dbReference type="KEGG" id="asd:AS9A_2455"/>
<evidence type="ECO:0000259" key="2">
    <source>
        <dbReference type="Pfam" id="PF00561"/>
    </source>
</evidence>
<dbReference type="Gene3D" id="3.40.50.1820">
    <property type="entry name" value="alpha/beta hydrolase"/>
    <property type="match status" value="1"/>
</dbReference>
<name>F6EEV2_HOYSD</name>
<dbReference type="EMBL" id="CP002786">
    <property type="protein sequence ID" value="AEF40902.1"/>
    <property type="molecule type" value="Genomic_DNA"/>
</dbReference>
<dbReference type="SUPFAM" id="SSF53474">
    <property type="entry name" value="alpha/beta-Hydrolases"/>
    <property type="match status" value="1"/>
</dbReference>
<gene>
    <name evidence="3" type="ordered locus">AS9A_2455</name>
</gene>
<protein>
    <submittedName>
        <fullName evidence="3">Alpha/beta hydrolase family protein</fullName>
    </submittedName>
</protein>
<dbReference type="STRING" id="443218.AS9A_2455"/>
<feature type="domain" description="AB hydrolase-1" evidence="2">
    <location>
        <begin position="36"/>
        <end position="274"/>
    </location>
</feature>
<dbReference type="InterPro" id="IPR029058">
    <property type="entry name" value="AB_hydrolase_fold"/>
</dbReference>
<reference evidence="3 4" key="1">
    <citation type="journal article" date="2011" name="J. Bacteriol.">
        <title>Complete genome sequence of Amycolicicoccus subflavus DQS3-9A1T, an actinomycete isolated from crude oil-polluted soil.</title>
        <authorList>
            <person name="Cai M."/>
            <person name="Chen W.M."/>
            <person name="Nie Y."/>
            <person name="Chi C.Q."/>
            <person name="Wang Y.N."/>
            <person name="Tang Y.Q."/>
            <person name="Li G.Y."/>
            <person name="Wu X.L."/>
        </authorList>
    </citation>
    <scope>NUCLEOTIDE SEQUENCE [LARGE SCALE GENOMIC DNA]</scope>
    <source>
        <strain evidence="4">DSM 45089 / DQS3-9A1</strain>
    </source>
</reference>
<organism evidence="3 4">
    <name type="scientific">Hoyosella subflava (strain DSM 45089 / JCM 17490 / NBRC 109087 / DQS3-9A1)</name>
    <name type="common">Amycolicicoccus subflavus</name>
    <dbReference type="NCBI Taxonomy" id="443218"/>
    <lineage>
        <taxon>Bacteria</taxon>
        <taxon>Bacillati</taxon>
        <taxon>Actinomycetota</taxon>
        <taxon>Actinomycetes</taxon>
        <taxon>Mycobacteriales</taxon>
        <taxon>Hoyosellaceae</taxon>
        <taxon>Hoyosella</taxon>
    </lineage>
</organism>
<dbReference type="HOGENOM" id="CLU_020336_7_3_11"/>
<dbReference type="InterPro" id="IPR000639">
    <property type="entry name" value="Epox_hydrolase-like"/>
</dbReference>
<evidence type="ECO:0000313" key="4">
    <source>
        <dbReference type="Proteomes" id="UP000009235"/>
    </source>
</evidence>
<proteinExistence type="predicted"/>
<sequence>MPAEGGLFMKRSRVHVVLNDDLVFDVVDSGPLGGEPVVLLHGFPQTASSWAHVSAHLHQRGYRTFAMNQRGYTPYASPRGRFAYRMSALVRDTIELLNEIGAPEVHLVGHDWGAAVAWSTAARHPERVRTLTAVSVPHRAAFVQSMFTGDQALRSFYMCPFQVPWLPEMLIRRYTGLLVRALSSTGMQSAQIERVHDEIVQTGALTGALNWYRAMMLANPLEVMRKVPVPTTHVWGAKDTALSHQGAGLTERYVTGDYRFVTLPDATHWIPDQNADELARIIHERASTNQIAPAIPGT</sequence>
<dbReference type="GO" id="GO:0016787">
    <property type="term" value="F:hydrolase activity"/>
    <property type="evidence" value="ECO:0007669"/>
    <property type="project" value="UniProtKB-KW"/>
</dbReference>
<dbReference type="Proteomes" id="UP000009235">
    <property type="component" value="Chromosome"/>
</dbReference>
<accession>F6EEV2</accession>
<dbReference type="AlphaFoldDB" id="F6EEV2"/>
<dbReference type="PRINTS" id="PR00412">
    <property type="entry name" value="EPOXHYDRLASE"/>
</dbReference>
<evidence type="ECO:0000256" key="1">
    <source>
        <dbReference type="ARBA" id="ARBA00022801"/>
    </source>
</evidence>
<dbReference type="PANTHER" id="PTHR43329">
    <property type="entry name" value="EPOXIDE HYDROLASE"/>
    <property type="match status" value="1"/>
</dbReference>
<keyword evidence="4" id="KW-1185">Reference proteome</keyword>
<dbReference type="Pfam" id="PF00561">
    <property type="entry name" value="Abhydrolase_1"/>
    <property type="match status" value="1"/>
</dbReference>
<keyword evidence="1 3" id="KW-0378">Hydrolase</keyword>